<dbReference type="SUPFAM" id="SSF46785">
    <property type="entry name" value="Winged helix' DNA-binding domain"/>
    <property type="match status" value="1"/>
</dbReference>
<keyword evidence="3" id="KW-0804">Transcription</keyword>
<dbReference type="RefSeq" id="WP_167932473.1">
    <property type="nucleotide sequence ID" value="NZ_JAAVJB010000030.1"/>
</dbReference>
<sequence>MLKHTYVGQECNLARSLEVVGERWTLLIVRSALLGTRRFEGFTEELDIARNTLNKRLRRLMEHGVLERVPYQERPPRFDYVLTPSGRDLAHAVIALTQWAEQRLPGVSAPPIDPAHRGCGGAVRVELRCAECGARLHAEDVAVGDD</sequence>
<dbReference type="PROSITE" id="PS51118">
    <property type="entry name" value="HTH_HXLR"/>
    <property type="match status" value="1"/>
</dbReference>
<accession>A0ABX1AFI1</accession>
<evidence type="ECO:0000256" key="3">
    <source>
        <dbReference type="ARBA" id="ARBA00023163"/>
    </source>
</evidence>
<keyword evidence="2" id="KW-0238">DNA-binding</keyword>
<organism evidence="5 6">
    <name type="scientific">Streptomyces spiramenti</name>
    <dbReference type="NCBI Taxonomy" id="2720606"/>
    <lineage>
        <taxon>Bacteria</taxon>
        <taxon>Bacillati</taxon>
        <taxon>Actinomycetota</taxon>
        <taxon>Actinomycetes</taxon>
        <taxon>Kitasatosporales</taxon>
        <taxon>Streptomycetaceae</taxon>
        <taxon>Streptomyces</taxon>
    </lineage>
</organism>
<dbReference type="InterPro" id="IPR036388">
    <property type="entry name" value="WH-like_DNA-bd_sf"/>
</dbReference>
<dbReference type="PANTHER" id="PTHR33204:SF36">
    <property type="entry name" value="TRANSCRIPTIONAL REGULATORY PROTEIN"/>
    <property type="match status" value="1"/>
</dbReference>
<dbReference type="Gene3D" id="1.10.10.10">
    <property type="entry name" value="Winged helix-like DNA-binding domain superfamily/Winged helix DNA-binding domain"/>
    <property type="match status" value="1"/>
</dbReference>
<evidence type="ECO:0000313" key="5">
    <source>
        <dbReference type="EMBL" id="NJP65949.1"/>
    </source>
</evidence>
<feature type="domain" description="HTH hxlR-type" evidence="4">
    <location>
        <begin position="11"/>
        <end position="108"/>
    </location>
</feature>
<dbReference type="PANTHER" id="PTHR33204">
    <property type="entry name" value="TRANSCRIPTIONAL REGULATOR, MARR FAMILY"/>
    <property type="match status" value="1"/>
</dbReference>
<dbReference type="InterPro" id="IPR002577">
    <property type="entry name" value="HTH_HxlR"/>
</dbReference>
<dbReference type="InterPro" id="IPR036390">
    <property type="entry name" value="WH_DNA-bd_sf"/>
</dbReference>
<evidence type="ECO:0000313" key="6">
    <source>
        <dbReference type="Proteomes" id="UP000746503"/>
    </source>
</evidence>
<reference evidence="5 6" key="1">
    <citation type="submission" date="2020-03" db="EMBL/GenBank/DDBJ databases">
        <title>Draft genome of Streptomyces sp. ventii, isolated from the Axial Seamount in the Pacific Ocean, and resequencing of the two type strains Streptomyces lonarensis strain NCL 716 and Streptomyces bohaiensis strain 11A07.</title>
        <authorList>
            <person name="Loughran R.M."/>
            <person name="Pfannmuller K.M."/>
            <person name="Wasson B.J."/>
            <person name="Deadmond M.C."/>
            <person name="Paddock B.E."/>
            <person name="Koyack M.J."/>
            <person name="Gallegos D.A."/>
            <person name="Mitchell E.A."/>
            <person name="Ushijima B."/>
            <person name="Saw J.H."/>
            <person name="Mcphail K.L."/>
            <person name="Videau P."/>
        </authorList>
    </citation>
    <scope>NUCLEOTIDE SEQUENCE [LARGE SCALE GENOMIC DNA]</scope>
    <source>
        <strain evidence="6">5675061</strain>
    </source>
</reference>
<evidence type="ECO:0000256" key="2">
    <source>
        <dbReference type="ARBA" id="ARBA00023125"/>
    </source>
</evidence>
<dbReference type="Proteomes" id="UP000746503">
    <property type="component" value="Unassembled WGS sequence"/>
</dbReference>
<evidence type="ECO:0000256" key="1">
    <source>
        <dbReference type="ARBA" id="ARBA00023015"/>
    </source>
</evidence>
<comment type="caution">
    <text evidence="5">The sequence shown here is derived from an EMBL/GenBank/DDBJ whole genome shotgun (WGS) entry which is preliminary data.</text>
</comment>
<name>A0ABX1AFI1_9ACTN</name>
<gene>
    <name evidence="5" type="ORF">HCJ92_06480</name>
</gene>
<dbReference type="Pfam" id="PF01638">
    <property type="entry name" value="HxlR"/>
    <property type="match status" value="1"/>
</dbReference>
<protein>
    <submittedName>
        <fullName evidence="5">Helix-turn-helix transcriptional regulator</fullName>
    </submittedName>
</protein>
<evidence type="ECO:0000259" key="4">
    <source>
        <dbReference type="PROSITE" id="PS51118"/>
    </source>
</evidence>
<proteinExistence type="predicted"/>
<dbReference type="EMBL" id="JAAVJB010000030">
    <property type="protein sequence ID" value="NJP65949.1"/>
    <property type="molecule type" value="Genomic_DNA"/>
</dbReference>
<keyword evidence="1" id="KW-0805">Transcription regulation</keyword>
<keyword evidence="6" id="KW-1185">Reference proteome</keyword>